<proteinExistence type="predicted"/>
<reference evidence="1" key="1">
    <citation type="submission" date="2020-04" db="EMBL/GenBank/DDBJ databases">
        <authorList>
            <person name="Chiriac C."/>
            <person name="Salcher M."/>
            <person name="Ghai R."/>
            <person name="Kavagutti S V."/>
        </authorList>
    </citation>
    <scope>NUCLEOTIDE SEQUENCE</scope>
</reference>
<name>A0A6J5MQ22_9CAUD</name>
<sequence>MEYLTQAEAVYLAGILSGESYADTTAHYERDRLIAKLLRLKTWAEREEAAQARLNAL</sequence>
<dbReference type="EMBL" id="LR796491">
    <property type="protein sequence ID" value="CAB4147146.1"/>
    <property type="molecule type" value="Genomic_DNA"/>
</dbReference>
<accession>A0A6J5MQ22</accession>
<gene>
    <name evidence="1" type="ORF">UFOVP506_13</name>
</gene>
<evidence type="ECO:0000313" key="1">
    <source>
        <dbReference type="EMBL" id="CAB4147146.1"/>
    </source>
</evidence>
<organism evidence="1">
    <name type="scientific">uncultured Caudovirales phage</name>
    <dbReference type="NCBI Taxonomy" id="2100421"/>
    <lineage>
        <taxon>Viruses</taxon>
        <taxon>Duplodnaviria</taxon>
        <taxon>Heunggongvirae</taxon>
        <taxon>Uroviricota</taxon>
        <taxon>Caudoviricetes</taxon>
        <taxon>Peduoviridae</taxon>
        <taxon>Maltschvirus</taxon>
        <taxon>Maltschvirus maltsch</taxon>
    </lineage>
</organism>
<protein>
    <submittedName>
        <fullName evidence="1">Uncharacterized protein</fullName>
    </submittedName>
</protein>